<evidence type="ECO:0000313" key="1">
    <source>
        <dbReference type="EMBL" id="ROR94021.1"/>
    </source>
</evidence>
<accession>A0A3N2D2N2</accession>
<dbReference type="EMBL" id="RKHQ01000002">
    <property type="protein sequence ID" value="ROR94021.1"/>
    <property type="molecule type" value="Genomic_DNA"/>
</dbReference>
<dbReference type="AlphaFoldDB" id="A0A3N2D2N2"/>
<dbReference type="OrthoDB" id="5150189at2"/>
<dbReference type="RefSeq" id="WP_148059614.1">
    <property type="nucleotide sequence ID" value="NZ_RKHQ01000001.1"/>
</dbReference>
<keyword evidence="3" id="KW-1185">Reference proteome</keyword>
<evidence type="ECO:0008006" key="4">
    <source>
        <dbReference type="Google" id="ProtNLM"/>
    </source>
</evidence>
<gene>
    <name evidence="2" type="ORF">EDD28_2451</name>
    <name evidence="1" type="ORF">EDD28_3451</name>
</gene>
<name>A0A3N2D2N2_9MICO</name>
<reference evidence="1 3" key="1">
    <citation type="submission" date="2018-11" db="EMBL/GenBank/DDBJ databases">
        <title>Sequencing the genomes of 1000 actinobacteria strains.</title>
        <authorList>
            <person name="Klenk H.-P."/>
        </authorList>
    </citation>
    <scope>NUCLEOTIDE SEQUENCE [LARGE SCALE GENOMIC DNA]</scope>
    <source>
        <strain evidence="1 3">DSM 13521</strain>
    </source>
</reference>
<dbReference type="EMBL" id="RKHQ01000001">
    <property type="protein sequence ID" value="ROR97842.1"/>
    <property type="molecule type" value="Genomic_DNA"/>
</dbReference>
<protein>
    <recommendedName>
        <fullName evidence="4">Helix-turn-helix protein</fullName>
    </recommendedName>
</protein>
<sequence length="157" mass="16685">MDTTEAWIIRVTDGDSLRQVALNSRIAVPTLTDQVRNGRVQPATVVAIARAYGASPLSGLVALGLITDEEAEAGDLESALRRITDKALTDEILRRIEEGGVGEHPALVEPLEPPAPISIAKMSAPGVTIPDEDELPLIKVAKEGDPRKEQPAHADDA</sequence>
<organism evidence="1 3">
    <name type="scientific">Salana multivorans</name>
    <dbReference type="NCBI Taxonomy" id="120377"/>
    <lineage>
        <taxon>Bacteria</taxon>
        <taxon>Bacillati</taxon>
        <taxon>Actinomycetota</taxon>
        <taxon>Actinomycetes</taxon>
        <taxon>Micrococcales</taxon>
        <taxon>Beutenbergiaceae</taxon>
        <taxon>Salana</taxon>
    </lineage>
</organism>
<proteinExistence type="predicted"/>
<comment type="caution">
    <text evidence="1">The sequence shown here is derived from an EMBL/GenBank/DDBJ whole genome shotgun (WGS) entry which is preliminary data.</text>
</comment>
<evidence type="ECO:0000313" key="3">
    <source>
        <dbReference type="Proteomes" id="UP000275356"/>
    </source>
</evidence>
<dbReference type="Proteomes" id="UP000275356">
    <property type="component" value="Unassembled WGS sequence"/>
</dbReference>
<evidence type="ECO:0000313" key="2">
    <source>
        <dbReference type="EMBL" id="ROR97842.1"/>
    </source>
</evidence>